<gene>
    <name evidence="4" type="ORF">JOC48_004099</name>
</gene>
<dbReference type="InterPro" id="IPR025164">
    <property type="entry name" value="Toastrack_DUF4097"/>
</dbReference>
<evidence type="ECO:0000313" key="5">
    <source>
        <dbReference type="Proteomes" id="UP001296943"/>
    </source>
</evidence>
<feature type="region of interest" description="Disordered" evidence="1">
    <location>
        <begin position="31"/>
        <end position="60"/>
    </location>
</feature>
<dbReference type="RefSeq" id="WP_204502173.1">
    <property type="nucleotide sequence ID" value="NZ_JAFBDR010000036.1"/>
</dbReference>
<comment type="caution">
    <text evidence="4">The sequence shown here is derived from an EMBL/GenBank/DDBJ whole genome shotgun (WGS) entry which is preliminary data.</text>
</comment>
<dbReference type="Proteomes" id="UP001296943">
    <property type="component" value="Unassembled WGS sequence"/>
</dbReference>
<dbReference type="Pfam" id="PF13349">
    <property type="entry name" value="DUF4097"/>
    <property type="match status" value="1"/>
</dbReference>
<evidence type="ECO:0000256" key="1">
    <source>
        <dbReference type="SAM" id="MobiDB-lite"/>
    </source>
</evidence>
<accession>A0ABS2N5X4</accession>
<dbReference type="EMBL" id="JAFBDR010000036">
    <property type="protein sequence ID" value="MBM7573535.1"/>
    <property type="molecule type" value="Genomic_DNA"/>
</dbReference>
<dbReference type="InterPro" id="IPR053959">
    <property type="entry name" value="YvlB/LiaX_N"/>
</dbReference>
<organism evidence="4 5">
    <name type="scientific">Aquibacillus albus</name>
    <dbReference type="NCBI Taxonomy" id="1168171"/>
    <lineage>
        <taxon>Bacteria</taxon>
        <taxon>Bacillati</taxon>
        <taxon>Bacillota</taxon>
        <taxon>Bacilli</taxon>
        <taxon>Bacillales</taxon>
        <taxon>Bacillaceae</taxon>
        <taxon>Aquibacillus</taxon>
    </lineage>
</organism>
<dbReference type="InterPro" id="IPR016599">
    <property type="entry name" value="UCP012569"/>
</dbReference>
<evidence type="ECO:0000259" key="2">
    <source>
        <dbReference type="Pfam" id="PF13349"/>
    </source>
</evidence>
<proteinExistence type="predicted"/>
<reference evidence="4 5" key="1">
    <citation type="submission" date="2021-01" db="EMBL/GenBank/DDBJ databases">
        <title>Genomic Encyclopedia of Type Strains, Phase IV (KMG-IV): sequencing the most valuable type-strain genomes for metagenomic binning, comparative biology and taxonomic classification.</title>
        <authorList>
            <person name="Goeker M."/>
        </authorList>
    </citation>
    <scope>NUCLEOTIDE SEQUENCE [LARGE SCALE GENOMIC DNA]</scope>
    <source>
        <strain evidence="4 5">DSM 23711</strain>
    </source>
</reference>
<sequence>MNEERRKILKMVEEGIISSEEAEELFDQLDKKAHRHDQDNSITEQVDWEKSESYRSKQTHQSKSKRAKVLSFMEEAFTKIKNVDLDFNFGPFFSVSHVFQNNQADFSDVEIDLSNGSLVLVPWDEGDVRVECEAKVYQVENQDEARHKFLSSADFSLEDGRMQFFLSDKQIKVKVIAKIPNRLYDKVSAHLFNGPITAEHIEVRQFSAKTTNGSIALENVNGEKISLETANGKIEAEKGVAEEIEAETISGTVRLDGKYNKVDAQVVNGSIHCTWEEVQPHTAFLKTTTGNIRLHVPNDVKVDGKLITNIGNIHCHLMDYKIVEQKKDMVQRSLLFEANQNSEALLHLEAETKTGSIWVFPNQ</sequence>
<evidence type="ECO:0000259" key="3">
    <source>
        <dbReference type="Pfam" id="PF22746"/>
    </source>
</evidence>
<keyword evidence="5" id="KW-1185">Reference proteome</keyword>
<feature type="domain" description="DUF4097" evidence="2">
    <location>
        <begin position="128"/>
        <end position="325"/>
    </location>
</feature>
<protein>
    <submittedName>
        <fullName evidence="4">DUF4097 and DUF4098 domain-containing protein YvlB</fullName>
    </submittedName>
</protein>
<dbReference type="Pfam" id="PF22746">
    <property type="entry name" value="SHOCT-like_DUF2089-C"/>
    <property type="match status" value="1"/>
</dbReference>
<feature type="domain" description="YvlB/LiaX N-terminal" evidence="3">
    <location>
        <begin position="3"/>
        <end position="32"/>
    </location>
</feature>
<name>A0ABS2N5X4_9BACI</name>
<dbReference type="PIRSF" id="PIRSF012569">
    <property type="entry name" value="UCP012569"/>
    <property type="match status" value="1"/>
</dbReference>
<evidence type="ECO:0000313" key="4">
    <source>
        <dbReference type="EMBL" id="MBM7573535.1"/>
    </source>
</evidence>